<dbReference type="EMBL" id="WJXA01000013">
    <property type="protein sequence ID" value="KAF7120081.1"/>
    <property type="molecule type" value="Genomic_DNA"/>
</dbReference>
<dbReference type="AlphaFoldDB" id="A0A834FZU6"/>
<accession>A0A834FZU6</accession>
<keyword evidence="3" id="KW-0804">Transcription</keyword>
<dbReference type="OrthoDB" id="2162994at2759"/>
<keyword evidence="4" id="KW-0862">Zinc</keyword>
<dbReference type="Proteomes" id="UP000626092">
    <property type="component" value="Unassembled WGS sequence"/>
</dbReference>
<evidence type="ECO:0000256" key="3">
    <source>
        <dbReference type="ARBA" id="ARBA00023163"/>
    </source>
</evidence>
<dbReference type="GO" id="GO:0006355">
    <property type="term" value="P:regulation of DNA-templated transcription"/>
    <property type="evidence" value="ECO:0007669"/>
    <property type="project" value="InterPro"/>
</dbReference>
<dbReference type="InterPro" id="IPR000679">
    <property type="entry name" value="Znf_GATA"/>
</dbReference>
<name>A0A834FZU6_RHOSS</name>
<gene>
    <name evidence="6" type="ORF">RHSIM_Rhsim13G0226800</name>
</gene>
<proteinExistence type="predicted"/>
<sequence length="151" mass="17023">MEGSGFFRFQNRLSSSVWSYNNNNPSADQEVDLTLRLGLPDEAPTQVGLENSGILQNAGEGLERNGFSRKLNHKPWPLPVLNMLSNNWNSISVVQQQQQRKCKICQKTDTPLWRKGPDGPKVSSFIISPFLLHIYCNNNVSSLRHCANINI</sequence>
<dbReference type="GO" id="GO:0043565">
    <property type="term" value="F:sequence-specific DNA binding"/>
    <property type="evidence" value="ECO:0007669"/>
    <property type="project" value="InterPro"/>
</dbReference>
<organism evidence="6 7">
    <name type="scientific">Rhododendron simsii</name>
    <name type="common">Sims's rhododendron</name>
    <dbReference type="NCBI Taxonomy" id="118357"/>
    <lineage>
        <taxon>Eukaryota</taxon>
        <taxon>Viridiplantae</taxon>
        <taxon>Streptophyta</taxon>
        <taxon>Embryophyta</taxon>
        <taxon>Tracheophyta</taxon>
        <taxon>Spermatophyta</taxon>
        <taxon>Magnoliopsida</taxon>
        <taxon>eudicotyledons</taxon>
        <taxon>Gunneridae</taxon>
        <taxon>Pentapetalae</taxon>
        <taxon>asterids</taxon>
        <taxon>Ericales</taxon>
        <taxon>Ericaceae</taxon>
        <taxon>Ericoideae</taxon>
        <taxon>Rhodoreae</taxon>
        <taxon>Rhododendron</taxon>
    </lineage>
</organism>
<dbReference type="Gene3D" id="3.30.50.10">
    <property type="entry name" value="Erythroid Transcription Factor GATA-1, subunit A"/>
    <property type="match status" value="1"/>
</dbReference>
<evidence type="ECO:0000313" key="6">
    <source>
        <dbReference type="EMBL" id="KAF7120081.1"/>
    </source>
</evidence>
<keyword evidence="1" id="KW-0805">Transcription regulation</keyword>
<protein>
    <recommendedName>
        <fullName evidence="5">GATA-type domain-containing protein</fullName>
    </recommendedName>
</protein>
<keyword evidence="4" id="KW-0479">Metal-binding</keyword>
<dbReference type="SUPFAM" id="SSF57716">
    <property type="entry name" value="Glucocorticoid receptor-like (DNA-binding domain)"/>
    <property type="match status" value="1"/>
</dbReference>
<evidence type="ECO:0000256" key="4">
    <source>
        <dbReference type="PROSITE-ProRule" id="PRU00094"/>
    </source>
</evidence>
<feature type="domain" description="GATA-type" evidence="5">
    <location>
        <begin position="96"/>
        <end position="119"/>
    </location>
</feature>
<evidence type="ECO:0000313" key="7">
    <source>
        <dbReference type="Proteomes" id="UP000626092"/>
    </source>
</evidence>
<keyword evidence="2" id="KW-0238">DNA-binding</keyword>
<evidence type="ECO:0000259" key="5">
    <source>
        <dbReference type="PROSITE" id="PS50114"/>
    </source>
</evidence>
<dbReference type="GO" id="GO:0008270">
    <property type="term" value="F:zinc ion binding"/>
    <property type="evidence" value="ECO:0007669"/>
    <property type="project" value="UniProtKB-KW"/>
</dbReference>
<evidence type="ECO:0000256" key="2">
    <source>
        <dbReference type="ARBA" id="ARBA00023125"/>
    </source>
</evidence>
<comment type="caution">
    <text evidence="6">The sequence shown here is derived from an EMBL/GenBank/DDBJ whole genome shotgun (WGS) entry which is preliminary data.</text>
</comment>
<dbReference type="InterPro" id="IPR013088">
    <property type="entry name" value="Znf_NHR/GATA"/>
</dbReference>
<reference evidence="6" key="1">
    <citation type="submission" date="2019-11" db="EMBL/GenBank/DDBJ databases">
        <authorList>
            <person name="Liu Y."/>
            <person name="Hou J."/>
            <person name="Li T.-Q."/>
            <person name="Guan C.-H."/>
            <person name="Wu X."/>
            <person name="Wu H.-Z."/>
            <person name="Ling F."/>
            <person name="Zhang R."/>
            <person name="Shi X.-G."/>
            <person name="Ren J.-P."/>
            <person name="Chen E.-F."/>
            <person name="Sun J.-M."/>
        </authorList>
    </citation>
    <scope>NUCLEOTIDE SEQUENCE</scope>
    <source>
        <strain evidence="6">Adult_tree_wgs_1</strain>
        <tissue evidence="6">Leaves</tissue>
    </source>
</reference>
<dbReference type="PROSITE" id="PS50114">
    <property type="entry name" value="GATA_ZN_FINGER_2"/>
    <property type="match status" value="1"/>
</dbReference>
<keyword evidence="4" id="KW-0863">Zinc-finger</keyword>
<evidence type="ECO:0000256" key="1">
    <source>
        <dbReference type="ARBA" id="ARBA00023015"/>
    </source>
</evidence>
<keyword evidence="7" id="KW-1185">Reference proteome</keyword>